<proteinExistence type="predicted"/>
<evidence type="ECO:0000313" key="1">
    <source>
        <dbReference type="EMBL" id="GAN81578.1"/>
    </source>
</evidence>
<keyword evidence="2" id="KW-1185">Reference proteome</keyword>
<comment type="caution">
    <text evidence="1">The sequence shown here is derived from an EMBL/GenBank/DDBJ whole genome shotgun (WGS) entry which is preliminary data.</text>
</comment>
<dbReference type="EMBL" id="BANC01000102">
    <property type="protein sequence ID" value="GAN81578.1"/>
    <property type="molecule type" value="Genomic_DNA"/>
</dbReference>
<sequence length="57" mass="6750">MTTKTKLFNVDDLYLEYRLLRSGKIIPDTGTREARIQQIELDLFPDDKEKIKLPKIK</sequence>
<reference evidence="1 2" key="1">
    <citation type="submission" date="2012-11" db="EMBL/GenBank/DDBJ databases">
        <title>Whole genome sequence of Acidocella aminolytica 101 = DSM 11237.</title>
        <authorList>
            <person name="Azuma Y."/>
            <person name="Higashiura N."/>
            <person name="Hirakawa H."/>
            <person name="Matsushita K."/>
        </authorList>
    </citation>
    <scope>NUCLEOTIDE SEQUENCE [LARGE SCALE GENOMIC DNA]</scope>
    <source>
        <strain evidence="2">101 / DSM 11237</strain>
    </source>
</reference>
<protein>
    <submittedName>
        <fullName evidence="1">Uncharacterized protein</fullName>
    </submittedName>
</protein>
<evidence type="ECO:0000313" key="2">
    <source>
        <dbReference type="Proteomes" id="UP000032668"/>
    </source>
</evidence>
<accession>A0A0D6PK43</accession>
<dbReference type="AlphaFoldDB" id="A0A0D6PK43"/>
<name>A0A0D6PK43_9PROT</name>
<dbReference type="Proteomes" id="UP000032668">
    <property type="component" value="Unassembled WGS sequence"/>
</dbReference>
<organism evidence="1 2">
    <name type="scientific">Acidocella aminolytica 101 = DSM 11237</name>
    <dbReference type="NCBI Taxonomy" id="1120923"/>
    <lineage>
        <taxon>Bacteria</taxon>
        <taxon>Pseudomonadati</taxon>
        <taxon>Pseudomonadota</taxon>
        <taxon>Alphaproteobacteria</taxon>
        <taxon>Acetobacterales</taxon>
        <taxon>Acidocellaceae</taxon>
        <taxon>Acidocella</taxon>
    </lineage>
</organism>
<gene>
    <name evidence="1" type="ORF">Aam_104_001</name>
</gene>